<evidence type="ECO:0000313" key="1">
    <source>
        <dbReference type="EMBL" id="CAG5104307.1"/>
    </source>
</evidence>
<keyword evidence="2" id="KW-1185">Reference proteome</keyword>
<gene>
    <name evidence="1" type="ORF">OKIOD_LOCUS9954</name>
</gene>
<dbReference type="Proteomes" id="UP001158576">
    <property type="component" value="Chromosome 1"/>
</dbReference>
<organism evidence="1 2">
    <name type="scientific">Oikopleura dioica</name>
    <name type="common">Tunicate</name>
    <dbReference type="NCBI Taxonomy" id="34765"/>
    <lineage>
        <taxon>Eukaryota</taxon>
        <taxon>Metazoa</taxon>
        <taxon>Chordata</taxon>
        <taxon>Tunicata</taxon>
        <taxon>Appendicularia</taxon>
        <taxon>Copelata</taxon>
        <taxon>Oikopleuridae</taxon>
        <taxon>Oikopleura</taxon>
    </lineage>
</organism>
<reference evidence="1 2" key="1">
    <citation type="submission" date="2021-04" db="EMBL/GenBank/DDBJ databases">
        <authorList>
            <person name="Bliznina A."/>
        </authorList>
    </citation>
    <scope>NUCLEOTIDE SEQUENCE [LARGE SCALE GENOMIC DNA]</scope>
</reference>
<name>A0ABN7STI0_OIKDI</name>
<sequence>MVMAEIKTKKAEKESTKTEDEKIQEIKKAVNAIVIKNDAKSSSKKISSFNPVRKTILKKTIKIQSKYSINQIRRQPPTYFDASSLSLTIKRLNSSK</sequence>
<evidence type="ECO:0000313" key="2">
    <source>
        <dbReference type="Proteomes" id="UP001158576"/>
    </source>
</evidence>
<dbReference type="EMBL" id="OU015566">
    <property type="protein sequence ID" value="CAG5104307.1"/>
    <property type="molecule type" value="Genomic_DNA"/>
</dbReference>
<protein>
    <submittedName>
        <fullName evidence="1">Oidioi.mRNA.OKI2018_I69.chr1.g1189.t1.cds</fullName>
    </submittedName>
</protein>
<accession>A0ABN7STI0</accession>
<proteinExistence type="predicted"/>